<sequence>MVRRNRDLPSDPFGCSEPVQIYMLYAEATDTTFSASVKAEQWQDINIESPTDLCLFIIVDHEKLQSWMHPGKLMYLCGHEKKRALQARQLGEKKCTTVNLSPAIKSCSSKSSWDLILFMLPFMSFSHHFV</sequence>
<name>K4AGK2_SETIT</name>
<evidence type="ECO:0000313" key="1">
    <source>
        <dbReference type="EnsemblPlants" id="KQK92395"/>
    </source>
</evidence>
<dbReference type="Gramene" id="KQK92395">
    <property type="protein sequence ID" value="KQK92395"/>
    <property type="gene ID" value="SETIT_038009mg"/>
</dbReference>
<reference evidence="1" key="2">
    <citation type="submission" date="2018-08" db="UniProtKB">
        <authorList>
            <consortium name="EnsemblPlants"/>
        </authorList>
    </citation>
    <scope>IDENTIFICATION</scope>
    <source>
        <strain evidence="1">Yugu1</strain>
    </source>
</reference>
<dbReference type="AlphaFoldDB" id="K4AGK2"/>
<dbReference type="Proteomes" id="UP000004995">
    <property type="component" value="Unassembled WGS sequence"/>
</dbReference>
<dbReference type="EMBL" id="AGNK02006117">
    <property type="status" value="NOT_ANNOTATED_CDS"/>
    <property type="molecule type" value="Genomic_DNA"/>
</dbReference>
<dbReference type="EnsemblPlants" id="KQK92395">
    <property type="protein sequence ID" value="KQK92395"/>
    <property type="gene ID" value="SETIT_038009mg"/>
</dbReference>
<protein>
    <submittedName>
        <fullName evidence="1">Uncharacterized protein</fullName>
    </submittedName>
</protein>
<reference evidence="2" key="1">
    <citation type="journal article" date="2012" name="Nat. Biotechnol.">
        <title>Reference genome sequence of the model plant Setaria.</title>
        <authorList>
            <person name="Bennetzen J.L."/>
            <person name="Schmutz J."/>
            <person name="Wang H."/>
            <person name="Percifield R."/>
            <person name="Hawkins J."/>
            <person name="Pontaroli A.C."/>
            <person name="Estep M."/>
            <person name="Feng L."/>
            <person name="Vaughn J.N."/>
            <person name="Grimwood J."/>
            <person name="Jenkins J."/>
            <person name="Barry K."/>
            <person name="Lindquist E."/>
            <person name="Hellsten U."/>
            <person name="Deshpande S."/>
            <person name="Wang X."/>
            <person name="Wu X."/>
            <person name="Mitros T."/>
            <person name="Triplett J."/>
            <person name="Yang X."/>
            <person name="Ye C.Y."/>
            <person name="Mauro-Herrera M."/>
            <person name="Wang L."/>
            <person name="Li P."/>
            <person name="Sharma M."/>
            <person name="Sharma R."/>
            <person name="Ronald P.C."/>
            <person name="Panaud O."/>
            <person name="Kellogg E.A."/>
            <person name="Brutnell T.P."/>
            <person name="Doust A.N."/>
            <person name="Tuskan G.A."/>
            <person name="Rokhsar D."/>
            <person name="Devos K.M."/>
        </authorList>
    </citation>
    <scope>NUCLEOTIDE SEQUENCE [LARGE SCALE GENOMIC DNA]</scope>
    <source>
        <strain evidence="2">cv. Yugu1</strain>
    </source>
</reference>
<gene>
    <name evidence="1" type="primary">LOC111255784</name>
</gene>
<evidence type="ECO:0000313" key="2">
    <source>
        <dbReference type="Proteomes" id="UP000004995"/>
    </source>
</evidence>
<dbReference type="HOGENOM" id="CLU_1941745_0_0_1"/>
<proteinExistence type="predicted"/>
<accession>K4AGK2</accession>
<dbReference type="RefSeq" id="XP_022678696.1">
    <property type="nucleotide sequence ID" value="XM_022822961.1"/>
</dbReference>
<keyword evidence="2" id="KW-1185">Reference proteome</keyword>
<dbReference type="GeneID" id="111255784"/>
<dbReference type="InParanoid" id="K4AGK2"/>
<organism evidence="1 2">
    <name type="scientific">Setaria italica</name>
    <name type="common">Foxtail millet</name>
    <name type="synonym">Panicum italicum</name>
    <dbReference type="NCBI Taxonomy" id="4555"/>
    <lineage>
        <taxon>Eukaryota</taxon>
        <taxon>Viridiplantae</taxon>
        <taxon>Streptophyta</taxon>
        <taxon>Embryophyta</taxon>
        <taxon>Tracheophyta</taxon>
        <taxon>Spermatophyta</taxon>
        <taxon>Magnoliopsida</taxon>
        <taxon>Liliopsida</taxon>
        <taxon>Poales</taxon>
        <taxon>Poaceae</taxon>
        <taxon>PACMAD clade</taxon>
        <taxon>Panicoideae</taxon>
        <taxon>Panicodae</taxon>
        <taxon>Paniceae</taxon>
        <taxon>Cenchrinae</taxon>
        <taxon>Setaria</taxon>
    </lineage>
</organism>